<evidence type="ECO:0000256" key="5">
    <source>
        <dbReference type="SAM" id="MobiDB-lite"/>
    </source>
</evidence>
<dbReference type="GO" id="GO:0042393">
    <property type="term" value="F:histone binding"/>
    <property type="evidence" value="ECO:0007669"/>
    <property type="project" value="TreeGrafter"/>
</dbReference>
<keyword evidence="3" id="KW-0378">Hydrolase</keyword>
<feature type="compositionally biased region" description="Acidic residues" evidence="5">
    <location>
        <begin position="166"/>
        <end position="189"/>
    </location>
</feature>
<dbReference type="PROSITE" id="PS51204">
    <property type="entry name" value="HSA"/>
    <property type="match status" value="1"/>
</dbReference>
<feature type="region of interest" description="Disordered" evidence="5">
    <location>
        <begin position="228"/>
        <end position="279"/>
    </location>
</feature>
<dbReference type="GO" id="GO:0006338">
    <property type="term" value="P:chromatin remodeling"/>
    <property type="evidence" value="ECO:0007669"/>
    <property type="project" value="TreeGrafter"/>
</dbReference>
<keyword evidence="3" id="KW-0347">Helicase</keyword>
<feature type="region of interest" description="Disordered" evidence="5">
    <location>
        <begin position="140"/>
        <end position="189"/>
    </location>
</feature>
<dbReference type="EnsemblPlants" id="OBART02G28530.2">
    <property type="protein sequence ID" value="OBART02G28530.2"/>
    <property type="gene ID" value="OBART02G28530"/>
</dbReference>
<dbReference type="GO" id="GO:0005524">
    <property type="term" value="F:ATP binding"/>
    <property type="evidence" value="ECO:0007669"/>
    <property type="project" value="UniProtKB-KW"/>
</dbReference>
<dbReference type="Proteomes" id="UP000026960">
    <property type="component" value="Chromosome 2"/>
</dbReference>
<dbReference type="GO" id="GO:0016887">
    <property type="term" value="F:ATP hydrolysis activity"/>
    <property type="evidence" value="ECO:0007669"/>
    <property type="project" value="TreeGrafter"/>
</dbReference>
<dbReference type="SMART" id="SM00573">
    <property type="entry name" value="HSA"/>
    <property type="match status" value="1"/>
</dbReference>
<reference evidence="7" key="2">
    <citation type="submission" date="2015-03" db="UniProtKB">
        <authorList>
            <consortium name="EnsemblPlants"/>
        </authorList>
    </citation>
    <scope>IDENTIFICATION</scope>
</reference>
<dbReference type="GO" id="GO:0000812">
    <property type="term" value="C:Swr1 complex"/>
    <property type="evidence" value="ECO:0007669"/>
    <property type="project" value="TreeGrafter"/>
</dbReference>
<dbReference type="HOGENOM" id="CLU_054478_1_0_1"/>
<keyword evidence="8" id="KW-1185">Reference proteome</keyword>
<keyword evidence="2" id="KW-0547">Nucleotide-binding</keyword>
<dbReference type="GO" id="GO:0003677">
    <property type="term" value="F:DNA binding"/>
    <property type="evidence" value="ECO:0007669"/>
    <property type="project" value="UniProtKB-KW"/>
</dbReference>
<evidence type="ECO:0000256" key="2">
    <source>
        <dbReference type="ARBA" id="ARBA00022741"/>
    </source>
</evidence>
<keyword evidence="4" id="KW-0067">ATP-binding</keyword>
<dbReference type="Pfam" id="PF07529">
    <property type="entry name" value="HSA"/>
    <property type="match status" value="1"/>
</dbReference>
<evidence type="ECO:0000259" key="6">
    <source>
        <dbReference type="PROSITE" id="PS51204"/>
    </source>
</evidence>
<feature type="compositionally biased region" description="Polar residues" evidence="5">
    <location>
        <begin position="140"/>
        <end position="164"/>
    </location>
</feature>
<feature type="compositionally biased region" description="Basic and acidic residues" evidence="5">
    <location>
        <begin position="228"/>
        <end position="250"/>
    </location>
</feature>
<sequence>MAWAPAFQLAALEAPRGEPRRTKTHWDHLLGEMAWLAKEFDAERKWKLSMAKRIAQRANKGVVDQATKDERKQKEEEVRLRKVALNISKDVFYKNQLELEERKKKALDKQLDFLLGQTERYSTMLAENLVDVRLQNQENDSLQTNQRSQQELAQENINASSPTDVDNVEIDDDYNSSLGEEPEDDEHTIDEDEAQITEAERNEELAALQAEADLPLDDILKLYTKNKVSRESSPDGRDVFSDSDSKDLIKDPLNQANGCNDESDHTSSDEGISSEEADDYQSYSEFVKKNTVKCNGNISSVDAKVVVRQSVGTWVVRSLGAGHGAMSSRGHGEAARERRCNEQLSVKRCGG</sequence>
<dbReference type="InterPro" id="IPR050520">
    <property type="entry name" value="INO80/SWR1_helicase"/>
</dbReference>
<proteinExistence type="predicted"/>
<dbReference type="GO" id="GO:0004386">
    <property type="term" value="F:helicase activity"/>
    <property type="evidence" value="ECO:0007669"/>
    <property type="project" value="UniProtKB-KW"/>
</dbReference>
<feature type="domain" description="HSA" evidence="6">
    <location>
        <begin position="13"/>
        <end position="85"/>
    </location>
</feature>
<dbReference type="Gramene" id="OBART02G28530.2">
    <property type="protein sequence ID" value="OBART02G28530.2"/>
    <property type="gene ID" value="OBART02G28530"/>
</dbReference>
<protein>
    <recommendedName>
        <fullName evidence="6">HSA domain-containing protein</fullName>
    </recommendedName>
</protein>
<evidence type="ECO:0000256" key="4">
    <source>
        <dbReference type="ARBA" id="ARBA00022840"/>
    </source>
</evidence>
<reference evidence="7" key="1">
    <citation type="journal article" date="2009" name="Rice">
        <title>De Novo Next Generation Sequencing of Plant Genomes.</title>
        <authorList>
            <person name="Rounsley S."/>
            <person name="Marri P.R."/>
            <person name="Yu Y."/>
            <person name="He R."/>
            <person name="Sisneros N."/>
            <person name="Goicoechea J.L."/>
            <person name="Lee S.J."/>
            <person name="Angelova A."/>
            <person name="Kudrna D."/>
            <person name="Luo M."/>
            <person name="Affourtit J."/>
            <person name="Desany B."/>
            <person name="Knight J."/>
            <person name="Niazi F."/>
            <person name="Egholm M."/>
            <person name="Wing R.A."/>
        </authorList>
    </citation>
    <scope>NUCLEOTIDE SEQUENCE [LARGE SCALE GENOMIC DNA]</scope>
    <source>
        <strain evidence="7">cv. IRGC 105608</strain>
    </source>
</reference>
<dbReference type="InterPro" id="IPR014012">
    <property type="entry name" value="HSA_dom"/>
</dbReference>
<evidence type="ECO:0000313" key="7">
    <source>
        <dbReference type="EnsemblPlants" id="OBART02G28530.2"/>
    </source>
</evidence>
<evidence type="ECO:0000313" key="8">
    <source>
        <dbReference type="Proteomes" id="UP000026960"/>
    </source>
</evidence>
<dbReference type="AlphaFoldDB" id="A0A0D3F948"/>
<comment type="subcellular location">
    <subcellularLocation>
        <location evidence="1">Nucleus</location>
    </subcellularLocation>
</comment>
<accession>A0A0D3F948</accession>
<organism evidence="7">
    <name type="scientific">Oryza barthii</name>
    <dbReference type="NCBI Taxonomy" id="65489"/>
    <lineage>
        <taxon>Eukaryota</taxon>
        <taxon>Viridiplantae</taxon>
        <taxon>Streptophyta</taxon>
        <taxon>Embryophyta</taxon>
        <taxon>Tracheophyta</taxon>
        <taxon>Spermatophyta</taxon>
        <taxon>Magnoliopsida</taxon>
        <taxon>Liliopsida</taxon>
        <taxon>Poales</taxon>
        <taxon>Poaceae</taxon>
        <taxon>BOP clade</taxon>
        <taxon>Oryzoideae</taxon>
        <taxon>Oryzeae</taxon>
        <taxon>Oryzinae</taxon>
        <taxon>Oryza</taxon>
    </lineage>
</organism>
<dbReference type="PANTHER" id="PTHR45685:SF1">
    <property type="entry name" value="HELICASE SRCAP"/>
    <property type="match status" value="1"/>
</dbReference>
<evidence type="ECO:0000256" key="1">
    <source>
        <dbReference type="ARBA" id="ARBA00004123"/>
    </source>
</evidence>
<evidence type="ECO:0000256" key="3">
    <source>
        <dbReference type="ARBA" id="ARBA00022806"/>
    </source>
</evidence>
<name>A0A0D3F948_9ORYZ</name>
<dbReference type="PANTHER" id="PTHR45685">
    <property type="entry name" value="HELICASE SRCAP-RELATED"/>
    <property type="match status" value="1"/>
</dbReference>